<gene>
    <name evidence="2" type="ORF">LMG3441_02253</name>
</gene>
<keyword evidence="1" id="KW-0812">Transmembrane</keyword>
<feature type="transmembrane region" description="Helical" evidence="1">
    <location>
        <begin position="158"/>
        <end position="186"/>
    </location>
</feature>
<dbReference type="Pfam" id="PF13687">
    <property type="entry name" value="DUF4153"/>
    <property type="match status" value="1"/>
</dbReference>
<proteinExistence type="predicted"/>
<feature type="transmembrane region" description="Helical" evidence="1">
    <location>
        <begin position="299"/>
        <end position="321"/>
    </location>
</feature>
<dbReference type="RefSeq" id="WP_175169746.1">
    <property type="nucleotide sequence ID" value="NZ_CADIJQ010000002.1"/>
</dbReference>
<dbReference type="AlphaFoldDB" id="A0A6S6ZWK6"/>
<evidence type="ECO:0000313" key="2">
    <source>
        <dbReference type="EMBL" id="CAB3695272.1"/>
    </source>
</evidence>
<keyword evidence="3" id="KW-1185">Reference proteome</keyword>
<keyword evidence="1" id="KW-1133">Transmembrane helix</keyword>
<name>A0A6S6ZWK6_9BURK</name>
<evidence type="ECO:0008006" key="4">
    <source>
        <dbReference type="Google" id="ProtNLM"/>
    </source>
</evidence>
<feature type="transmembrane region" description="Helical" evidence="1">
    <location>
        <begin position="20"/>
        <end position="38"/>
    </location>
</feature>
<feature type="transmembrane region" description="Helical" evidence="1">
    <location>
        <begin position="78"/>
        <end position="105"/>
    </location>
</feature>
<evidence type="ECO:0000313" key="3">
    <source>
        <dbReference type="Proteomes" id="UP000494269"/>
    </source>
</evidence>
<keyword evidence="1" id="KW-0472">Membrane</keyword>
<feature type="transmembrane region" description="Helical" evidence="1">
    <location>
        <begin position="264"/>
        <end position="284"/>
    </location>
</feature>
<dbReference type="Proteomes" id="UP000494269">
    <property type="component" value="Unassembled WGS sequence"/>
</dbReference>
<feature type="transmembrane region" description="Helical" evidence="1">
    <location>
        <begin position="50"/>
        <end position="72"/>
    </location>
</feature>
<feature type="transmembrane region" description="Helical" evidence="1">
    <location>
        <begin position="235"/>
        <end position="257"/>
    </location>
</feature>
<feature type="transmembrane region" description="Helical" evidence="1">
    <location>
        <begin position="198"/>
        <end position="215"/>
    </location>
</feature>
<sequence>MNNPSLKVPPGSALSAPDKTVLVYGVIAALLGVALHELMARQAWPWGHPFGLYFLLQWLALAPLAGALLAGMASPRRWLIALAVYGLILPALTAYGLTAAFGALPNERGGWLRDSEMGVAMLLTGTAGFILLPVIQALDATRAQWHYPAVFRAAWRNAVHLALSLFLAGAVCLLLTAAGAMFKMIGIGIVQRIVENSTFRYAAWPMILAACLVGVRRRPALTDTLQRSWLTLNAWLLPLVTLVGVAFTLALAARMALGLQAVQLSAGALIAFSLVWIKLINAAWQDHADAAPFGPRLGALLRAAMVCLLPLAAVALYGAIVRVDQYGWTVLRAWGVAASGILVLYGAGYSWAALRPKHYYPMLAATNLITAGATLAVLAAFITPVANPLRLAAESQLQRMIDGRLDPHEFTYYRVGEDFGKWGVEAVQKLADGAANARDPRIAAVAKEALKSGYFRWADNAQQLAQDMANVPAFTTIPANTKVPASWWAYLIQTYPSQAKTCAAPAKSGASTGLSSQTAEPRCQLVFADLTGDGRDDIVLYVTPPSDVQTSTVERLPIYTPDAAGEWSLRGHLTAISFSMDTADETGVTNIQQALKQGLVRTQPRTDRDLRIGDNLFRLR</sequence>
<organism evidence="2 3">
    <name type="scientific">Achromobacter kerstersii</name>
    <dbReference type="NCBI Taxonomy" id="1353890"/>
    <lineage>
        <taxon>Bacteria</taxon>
        <taxon>Pseudomonadati</taxon>
        <taxon>Pseudomonadota</taxon>
        <taxon>Betaproteobacteria</taxon>
        <taxon>Burkholderiales</taxon>
        <taxon>Alcaligenaceae</taxon>
        <taxon>Achromobacter</taxon>
    </lineage>
</organism>
<dbReference type="EMBL" id="CADIJQ010000002">
    <property type="protein sequence ID" value="CAB3695272.1"/>
    <property type="molecule type" value="Genomic_DNA"/>
</dbReference>
<feature type="transmembrane region" description="Helical" evidence="1">
    <location>
        <begin position="333"/>
        <end position="353"/>
    </location>
</feature>
<feature type="transmembrane region" description="Helical" evidence="1">
    <location>
        <begin position="359"/>
        <end position="382"/>
    </location>
</feature>
<feature type="transmembrane region" description="Helical" evidence="1">
    <location>
        <begin position="117"/>
        <end position="138"/>
    </location>
</feature>
<dbReference type="InterPro" id="IPR025291">
    <property type="entry name" value="DUF4153"/>
</dbReference>
<protein>
    <recommendedName>
        <fullName evidence="4">DUF4153 domain-containing protein</fullName>
    </recommendedName>
</protein>
<reference evidence="2 3" key="1">
    <citation type="submission" date="2020-04" db="EMBL/GenBank/DDBJ databases">
        <authorList>
            <person name="De Canck E."/>
        </authorList>
    </citation>
    <scope>NUCLEOTIDE SEQUENCE [LARGE SCALE GENOMIC DNA]</scope>
    <source>
        <strain evidence="2 3">LMG 3441</strain>
    </source>
</reference>
<accession>A0A6S6ZWK6</accession>
<evidence type="ECO:0000256" key="1">
    <source>
        <dbReference type="SAM" id="Phobius"/>
    </source>
</evidence>